<protein>
    <submittedName>
        <fullName evidence="3">Uncharacterized protein</fullName>
    </submittedName>
</protein>
<comment type="caution">
    <text evidence="3">The sequence shown here is derived from an EMBL/GenBank/DDBJ whole genome shotgun (WGS) entry which is preliminary data.</text>
</comment>
<dbReference type="OrthoDB" id="10017999at2759"/>
<dbReference type="Proteomes" id="UP000663829">
    <property type="component" value="Unassembled WGS sequence"/>
</dbReference>
<keyword evidence="6" id="KW-1185">Reference proteome</keyword>
<proteinExistence type="predicted"/>
<evidence type="ECO:0000313" key="5">
    <source>
        <dbReference type="EMBL" id="CAF3938877.1"/>
    </source>
</evidence>
<feature type="region of interest" description="Disordered" evidence="1">
    <location>
        <begin position="42"/>
        <end position="64"/>
    </location>
</feature>
<evidence type="ECO:0000313" key="6">
    <source>
        <dbReference type="Proteomes" id="UP000663829"/>
    </source>
</evidence>
<sequence length="275" mass="31731">MKSSENPLHLIQTSYNTNVTTDQPQSEYRRNTQIQQDIVEHFSQGDNHSNSGTGKGKRKSSVHDVTEVSKEEFNKIIIDLHENFSRLREHLENLDQSTIQDKQYLDEFLKSKRQLIMNIKHIIDKKLIQEITTTSQRSSVVQKQALHTLYAHHIIYLIEHLCTELFKTHYLLNSFTLSSSSNLSDIAIKQKSISFSENAIEFKKDIADLEGYAYMLGQKFYCQIPDINNSNGNEIATIQLKSTKSKNQKSLQSQFCARLYAKCHFVCCICSPTYI</sequence>
<dbReference type="Proteomes" id="UP000681722">
    <property type="component" value="Unassembled WGS sequence"/>
</dbReference>
<dbReference type="AlphaFoldDB" id="A0A814UI09"/>
<dbReference type="Proteomes" id="UP000682733">
    <property type="component" value="Unassembled WGS sequence"/>
</dbReference>
<organism evidence="3 6">
    <name type="scientific">Didymodactylos carnosus</name>
    <dbReference type="NCBI Taxonomy" id="1234261"/>
    <lineage>
        <taxon>Eukaryota</taxon>
        <taxon>Metazoa</taxon>
        <taxon>Spiralia</taxon>
        <taxon>Gnathifera</taxon>
        <taxon>Rotifera</taxon>
        <taxon>Eurotatoria</taxon>
        <taxon>Bdelloidea</taxon>
        <taxon>Philodinida</taxon>
        <taxon>Philodinidae</taxon>
        <taxon>Didymodactylos</taxon>
    </lineage>
</organism>
<feature type="region of interest" description="Disordered" evidence="1">
    <location>
        <begin position="1"/>
        <end position="27"/>
    </location>
</feature>
<evidence type="ECO:0000256" key="1">
    <source>
        <dbReference type="SAM" id="MobiDB-lite"/>
    </source>
</evidence>
<dbReference type="EMBL" id="CAJOBC010007650">
    <property type="protein sequence ID" value="CAF3938877.1"/>
    <property type="molecule type" value="Genomic_DNA"/>
</dbReference>
<gene>
    <name evidence="3" type="ORF">GPM918_LOCUS22387</name>
    <name evidence="2" type="ORF">OVA965_LOCUS8150</name>
    <name evidence="5" type="ORF">SRO942_LOCUS22385</name>
    <name evidence="4" type="ORF">TMI583_LOCUS8147</name>
</gene>
<evidence type="ECO:0000313" key="2">
    <source>
        <dbReference type="EMBL" id="CAF0871416.1"/>
    </source>
</evidence>
<name>A0A814UI09_9BILA</name>
<evidence type="ECO:0000313" key="4">
    <source>
        <dbReference type="EMBL" id="CAF3656260.1"/>
    </source>
</evidence>
<reference evidence="3" key="1">
    <citation type="submission" date="2021-02" db="EMBL/GenBank/DDBJ databases">
        <authorList>
            <person name="Nowell W R."/>
        </authorList>
    </citation>
    <scope>NUCLEOTIDE SEQUENCE</scope>
</reference>
<accession>A0A814UI09</accession>
<evidence type="ECO:0000313" key="3">
    <source>
        <dbReference type="EMBL" id="CAF1174951.1"/>
    </source>
</evidence>
<dbReference type="Proteomes" id="UP000677228">
    <property type="component" value="Unassembled WGS sequence"/>
</dbReference>
<dbReference type="EMBL" id="CAJNOQ010007650">
    <property type="protein sequence ID" value="CAF1174951.1"/>
    <property type="molecule type" value="Genomic_DNA"/>
</dbReference>
<dbReference type="EMBL" id="CAJOBA010002705">
    <property type="protein sequence ID" value="CAF3656260.1"/>
    <property type="molecule type" value="Genomic_DNA"/>
</dbReference>
<dbReference type="EMBL" id="CAJNOK010002703">
    <property type="protein sequence ID" value="CAF0871416.1"/>
    <property type="molecule type" value="Genomic_DNA"/>
</dbReference>